<gene>
    <name evidence="2" type="ORF">SCLCIDRAFT_285498</name>
</gene>
<protein>
    <recommendedName>
        <fullName evidence="4">Secreted protein</fullName>
    </recommendedName>
</protein>
<dbReference type="HOGENOM" id="CLU_1918320_0_0_1"/>
<feature type="chain" id="PRO_5002160543" description="Secreted protein" evidence="1">
    <location>
        <begin position="28"/>
        <end position="132"/>
    </location>
</feature>
<reference evidence="3" key="2">
    <citation type="submission" date="2015-01" db="EMBL/GenBank/DDBJ databases">
        <title>Evolutionary Origins and Diversification of the Mycorrhizal Mutualists.</title>
        <authorList>
            <consortium name="DOE Joint Genome Institute"/>
            <consortium name="Mycorrhizal Genomics Consortium"/>
            <person name="Kohler A."/>
            <person name="Kuo A."/>
            <person name="Nagy L.G."/>
            <person name="Floudas D."/>
            <person name="Copeland A."/>
            <person name="Barry K.W."/>
            <person name="Cichocki N."/>
            <person name="Veneault-Fourrey C."/>
            <person name="LaButti K."/>
            <person name="Lindquist E.A."/>
            <person name="Lipzen A."/>
            <person name="Lundell T."/>
            <person name="Morin E."/>
            <person name="Murat C."/>
            <person name="Riley R."/>
            <person name="Ohm R."/>
            <person name="Sun H."/>
            <person name="Tunlid A."/>
            <person name="Henrissat B."/>
            <person name="Grigoriev I.V."/>
            <person name="Hibbett D.S."/>
            <person name="Martin F."/>
        </authorList>
    </citation>
    <scope>NUCLEOTIDE SEQUENCE [LARGE SCALE GENOMIC DNA]</scope>
    <source>
        <strain evidence="3">Foug A</strain>
    </source>
</reference>
<evidence type="ECO:0008006" key="4">
    <source>
        <dbReference type="Google" id="ProtNLM"/>
    </source>
</evidence>
<evidence type="ECO:0000313" key="3">
    <source>
        <dbReference type="Proteomes" id="UP000053989"/>
    </source>
</evidence>
<evidence type="ECO:0000256" key="1">
    <source>
        <dbReference type="SAM" id="SignalP"/>
    </source>
</evidence>
<organism evidence="2 3">
    <name type="scientific">Scleroderma citrinum Foug A</name>
    <dbReference type="NCBI Taxonomy" id="1036808"/>
    <lineage>
        <taxon>Eukaryota</taxon>
        <taxon>Fungi</taxon>
        <taxon>Dikarya</taxon>
        <taxon>Basidiomycota</taxon>
        <taxon>Agaricomycotina</taxon>
        <taxon>Agaricomycetes</taxon>
        <taxon>Agaricomycetidae</taxon>
        <taxon>Boletales</taxon>
        <taxon>Sclerodermatineae</taxon>
        <taxon>Sclerodermataceae</taxon>
        <taxon>Scleroderma</taxon>
    </lineage>
</organism>
<keyword evidence="1" id="KW-0732">Signal</keyword>
<feature type="signal peptide" evidence="1">
    <location>
        <begin position="1"/>
        <end position="27"/>
    </location>
</feature>
<accession>A0A0C2ZT42</accession>
<sequence>MAKTGTRVNRLPGLAVSALCCFSLSLTDTIREQVVLRPTLPPLGDRTHSLSIFPTLANNSCSPFDGNNTTCYLSQVMLTHTLRAHNAVDARRAAVHQRDLCSQRRFEEPVVYLHLRRDRDILDYSSRQCRVF</sequence>
<evidence type="ECO:0000313" key="2">
    <source>
        <dbReference type="EMBL" id="KIM55727.1"/>
    </source>
</evidence>
<dbReference type="AlphaFoldDB" id="A0A0C2ZT42"/>
<proteinExistence type="predicted"/>
<dbReference type="EMBL" id="KN822128">
    <property type="protein sequence ID" value="KIM55727.1"/>
    <property type="molecule type" value="Genomic_DNA"/>
</dbReference>
<keyword evidence="3" id="KW-1185">Reference proteome</keyword>
<dbReference type="InParanoid" id="A0A0C2ZT42"/>
<reference evidence="2 3" key="1">
    <citation type="submission" date="2014-04" db="EMBL/GenBank/DDBJ databases">
        <authorList>
            <consortium name="DOE Joint Genome Institute"/>
            <person name="Kuo A."/>
            <person name="Kohler A."/>
            <person name="Nagy L.G."/>
            <person name="Floudas D."/>
            <person name="Copeland A."/>
            <person name="Barry K.W."/>
            <person name="Cichocki N."/>
            <person name="Veneault-Fourrey C."/>
            <person name="LaButti K."/>
            <person name="Lindquist E.A."/>
            <person name="Lipzen A."/>
            <person name="Lundell T."/>
            <person name="Morin E."/>
            <person name="Murat C."/>
            <person name="Sun H."/>
            <person name="Tunlid A."/>
            <person name="Henrissat B."/>
            <person name="Grigoriev I.V."/>
            <person name="Hibbett D.S."/>
            <person name="Martin F."/>
            <person name="Nordberg H.P."/>
            <person name="Cantor M.N."/>
            <person name="Hua S.X."/>
        </authorList>
    </citation>
    <scope>NUCLEOTIDE SEQUENCE [LARGE SCALE GENOMIC DNA]</scope>
    <source>
        <strain evidence="2 3">Foug A</strain>
    </source>
</reference>
<name>A0A0C2ZT42_9AGAM</name>
<dbReference type="Proteomes" id="UP000053989">
    <property type="component" value="Unassembled WGS sequence"/>
</dbReference>